<keyword evidence="4" id="KW-0804">Transcription</keyword>
<dbReference type="InterPro" id="IPR036390">
    <property type="entry name" value="WH_DNA-bd_sf"/>
</dbReference>
<accession>A0A4P6KDJ6</accession>
<dbReference type="InterPro" id="IPR036388">
    <property type="entry name" value="WH-like_DNA-bd_sf"/>
</dbReference>
<dbReference type="PROSITE" id="PS50931">
    <property type="entry name" value="HTH_LYSR"/>
    <property type="match status" value="1"/>
</dbReference>
<dbReference type="InterPro" id="IPR050950">
    <property type="entry name" value="HTH-type_LysR_regulators"/>
</dbReference>
<evidence type="ECO:0000313" key="6">
    <source>
        <dbReference type="EMBL" id="QBE47958.1"/>
    </source>
</evidence>
<dbReference type="Pfam" id="PF00126">
    <property type="entry name" value="HTH_1"/>
    <property type="match status" value="1"/>
</dbReference>
<feature type="domain" description="HTH lysR-type" evidence="5">
    <location>
        <begin position="11"/>
        <end position="68"/>
    </location>
</feature>
<dbReference type="KEGG" id="ltr:EVS81_03230"/>
<dbReference type="PANTHER" id="PTHR30419">
    <property type="entry name" value="HTH-TYPE TRANSCRIPTIONAL REGULATOR YBHD"/>
    <property type="match status" value="1"/>
</dbReference>
<evidence type="ECO:0000313" key="7">
    <source>
        <dbReference type="Proteomes" id="UP000289260"/>
    </source>
</evidence>
<sequence>MTSDALLDGRLKLRHIRIVLAIAECGTLIRAAEALYVTQPVVTRALSEIEDILGAELFTRGPKGVAPTEFGREFLRDAAVVAARLRDVQRRIELRTRGQRGHLIIGNHLSGSTTVLPQAVAALKMQCPEATVTLREAAPDQLVELLRAGAVDVVVGRLSEQFFDADFVLEELFREPVRVVARAGHPLASAERLELHELRDEAWILPLPQTSLRREVERCFAQARVPVPVNLVECTSATIMRAIVSVGDTIAVMPDLVAATDPGLRILPVRLKVERSVGVITHAARERSPLSERFLTELRLQSRCGETATVDEPAETPG</sequence>
<gene>
    <name evidence="6" type="ORF">EVS81_03230</name>
</gene>
<dbReference type="EMBL" id="CP035806">
    <property type="protein sequence ID" value="QBE47958.1"/>
    <property type="molecule type" value="Genomic_DNA"/>
</dbReference>
<dbReference type="InterPro" id="IPR005119">
    <property type="entry name" value="LysR_subst-bd"/>
</dbReference>
<comment type="similarity">
    <text evidence="1">Belongs to the LysR transcriptional regulatory family.</text>
</comment>
<dbReference type="Gene3D" id="1.10.10.10">
    <property type="entry name" value="Winged helix-like DNA-binding domain superfamily/Winged helix DNA-binding domain"/>
    <property type="match status" value="1"/>
</dbReference>
<dbReference type="GO" id="GO:0005829">
    <property type="term" value="C:cytosol"/>
    <property type="evidence" value="ECO:0007669"/>
    <property type="project" value="TreeGrafter"/>
</dbReference>
<keyword evidence="3" id="KW-0238">DNA-binding</keyword>
<dbReference type="SUPFAM" id="SSF53850">
    <property type="entry name" value="Periplasmic binding protein-like II"/>
    <property type="match status" value="1"/>
</dbReference>
<keyword evidence="7" id="KW-1185">Reference proteome</keyword>
<dbReference type="Pfam" id="PF03466">
    <property type="entry name" value="LysR_substrate"/>
    <property type="match status" value="1"/>
</dbReference>
<dbReference type="InterPro" id="IPR000847">
    <property type="entry name" value="LysR_HTH_N"/>
</dbReference>
<keyword evidence="2" id="KW-0805">Transcription regulation</keyword>
<evidence type="ECO:0000259" key="5">
    <source>
        <dbReference type="PROSITE" id="PS50931"/>
    </source>
</evidence>
<evidence type="ECO:0000256" key="3">
    <source>
        <dbReference type="ARBA" id="ARBA00023125"/>
    </source>
</evidence>
<dbReference type="AlphaFoldDB" id="A0A4P6KDJ6"/>
<dbReference type="RefSeq" id="WP_130109107.1">
    <property type="nucleotide sequence ID" value="NZ_CP035806.1"/>
</dbReference>
<dbReference type="GO" id="GO:0003700">
    <property type="term" value="F:DNA-binding transcription factor activity"/>
    <property type="evidence" value="ECO:0007669"/>
    <property type="project" value="InterPro"/>
</dbReference>
<dbReference type="PRINTS" id="PR00039">
    <property type="entry name" value="HTHLYSR"/>
</dbReference>
<evidence type="ECO:0000256" key="1">
    <source>
        <dbReference type="ARBA" id="ARBA00009437"/>
    </source>
</evidence>
<name>A0A4P6KDJ6_9MICO</name>
<reference evidence="6 7" key="1">
    <citation type="submission" date="2019-02" db="EMBL/GenBank/DDBJ databases">
        <authorList>
            <person name="Sun L."/>
            <person name="Pan D."/>
            <person name="Wu X."/>
        </authorList>
    </citation>
    <scope>NUCLEOTIDE SEQUENCE [LARGE SCALE GENOMIC DNA]</scope>
    <source>
        <strain evidence="6 7">JW-1</strain>
    </source>
</reference>
<dbReference type="GO" id="GO:0003677">
    <property type="term" value="F:DNA binding"/>
    <property type="evidence" value="ECO:0007669"/>
    <property type="project" value="UniProtKB-KW"/>
</dbReference>
<dbReference type="PANTHER" id="PTHR30419:SF8">
    <property type="entry name" value="NITROGEN ASSIMILATION TRANSCRIPTIONAL ACTIVATOR-RELATED"/>
    <property type="match status" value="1"/>
</dbReference>
<evidence type="ECO:0000256" key="4">
    <source>
        <dbReference type="ARBA" id="ARBA00023163"/>
    </source>
</evidence>
<protein>
    <submittedName>
        <fullName evidence="6">LysR family transcriptional regulator</fullName>
    </submittedName>
</protein>
<dbReference type="Gene3D" id="3.40.190.290">
    <property type="match status" value="1"/>
</dbReference>
<dbReference type="SUPFAM" id="SSF46785">
    <property type="entry name" value="Winged helix' DNA-binding domain"/>
    <property type="match status" value="1"/>
</dbReference>
<organism evidence="6 7">
    <name type="scientific">Leucobacter triazinivorans</name>
    <dbReference type="NCBI Taxonomy" id="1784719"/>
    <lineage>
        <taxon>Bacteria</taxon>
        <taxon>Bacillati</taxon>
        <taxon>Actinomycetota</taxon>
        <taxon>Actinomycetes</taxon>
        <taxon>Micrococcales</taxon>
        <taxon>Microbacteriaceae</taxon>
        <taxon>Leucobacter</taxon>
    </lineage>
</organism>
<evidence type="ECO:0000256" key="2">
    <source>
        <dbReference type="ARBA" id="ARBA00023015"/>
    </source>
</evidence>
<dbReference type="OrthoDB" id="3636008at2"/>
<dbReference type="Proteomes" id="UP000289260">
    <property type="component" value="Chromosome"/>
</dbReference>
<proteinExistence type="inferred from homology"/>